<dbReference type="EMBL" id="JACJVO010000025">
    <property type="protein sequence ID" value="MBB6733292.1"/>
    <property type="molecule type" value="Genomic_DNA"/>
</dbReference>
<evidence type="ECO:0000259" key="1">
    <source>
        <dbReference type="Pfam" id="PF09992"/>
    </source>
</evidence>
<keyword evidence="3" id="KW-1185">Reference proteome</keyword>
<dbReference type="InterPro" id="IPR018711">
    <property type="entry name" value="NAGPA"/>
</dbReference>
<dbReference type="PANTHER" id="PTHR40446">
    <property type="entry name" value="N-ACETYLGLUCOSAMINE-1-PHOSPHODIESTER ALPHA-N-ACETYLGLUCOSAMINIDASE"/>
    <property type="match status" value="1"/>
</dbReference>
<feature type="domain" description="Phosphodiester glycosidase" evidence="1">
    <location>
        <begin position="714"/>
        <end position="903"/>
    </location>
</feature>
<proteinExistence type="predicted"/>
<reference evidence="2 3" key="1">
    <citation type="submission" date="2020-08" db="EMBL/GenBank/DDBJ databases">
        <title>Cohnella phylogeny.</title>
        <authorList>
            <person name="Dunlap C."/>
        </authorList>
    </citation>
    <scope>NUCLEOTIDE SEQUENCE [LARGE SCALE GENOMIC DNA]</scope>
    <source>
        <strain evidence="2 3">CBP 2801</strain>
    </source>
</reference>
<dbReference type="Pfam" id="PF09992">
    <property type="entry name" value="NAGPA"/>
    <property type="match status" value="1"/>
</dbReference>
<name>A0A7X0SNJ3_9BACL</name>
<organism evidence="2 3">
    <name type="scientific">Cohnella zeiphila</name>
    <dbReference type="NCBI Taxonomy" id="2761120"/>
    <lineage>
        <taxon>Bacteria</taxon>
        <taxon>Bacillati</taxon>
        <taxon>Bacillota</taxon>
        <taxon>Bacilli</taxon>
        <taxon>Bacillales</taxon>
        <taxon>Paenibacillaceae</taxon>
        <taxon>Cohnella</taxon>
    </lineage>
</organism>
<dbReference type="GO" id="GO:0016798">
    <property type="term" value="F:hydrolase activity, acting on glycosyl bonds"/>
    <property type="evidence" value="ECO:0007669"/>
    <property type="project" value="UniProtKB-KW"/>
</dbReference>
<evidence type="ECO:0000313" key="2">
    <source>
        <dbReference type="EMBL" id="MBB6733292.1"/>
    </source>
</evidence>
<dbReference type="Proteomes" id="UP000564644">
    <property type="component" value="Unassembled WGS sequence"/>
</dbReference>
<accession>A0A7X0SNJ3</accession>
<evidence type="ECO:0000313" key="3">
    <source>
        <dbReference type="Proteomes" id="UP000564644"/>
    </source>
</evidence>
<dbReference type="AlphaFoldDB" id="A0A7X0SNJ3"/>
<dbReference type="PANTHER" id="PTHR40446:SF2">
    <property type="entry name" value="N-ACETYLGLUCOSAMINE-1-PHOSPHODIESTER ALPHA-N-ACETYLGLUCOSAMINIDASE"/>
    <property type="match status" value="1"/>
</dbReference>
<dbReference type="Gene3D" id="2.160.20.110">
    <property type="match status" value="2"/>
</dbReference>
<sequence>MKQIRKLALWLLSLILMLSLISFSPLPHKASADAVVSIDSQADLELIRSNPDGDFRLTADIEMSGPFTPIASFSGTLDGNGHLISDLTITGNASQTKAAFIVDNEGLIKGIGFVDVDISSLDTNSTYWASGIVGTNNGTIEESFVTGTISGGYRSAGIAITNRHIVRNVYAVASVDALVESGGLVAVSESGSTLESSYAVPDVHSDTNNTGGISAYAYTGAVIRNNALLAGSIDNGSGSNIGRITGRLNGSPTFQNNIASSNALVQGAAVSGGTASNNQGLSVTDASLRSETTYETTLGWDFYSVWEMSAALGRPILRAEESAPTEIATAADLNLIRSNPAGDYKLADDIELTGKFTPIASFSGTLDGDGHTINGLTVTADSTHPKAAFIAVNNGIVKRLGLVDAAVVGDSGASDHWAAGIAAENHGTIRESFVTGVVTGGYRSGGIAADNFGIVKNSYTDIIVKAKVESGSLVAVSESGSTLESSYAKPNVYSEVNNTGGISAYAYTGAVIKNNALLAGTIDNESGGTISRITGRVNGTPTFLNNIASSNALVQGAVVTGGTATNNKGLSVTDAALALQSTYETTLGWNFEQVWEMDAATERPVLQYFGAVPEPEHNPIIFRVLRDETELLSTGVDHRQMDFVDANGFVQKANIIDVDISLPQNHIIVGVKDNQIPPTDANGDYIRTVDAEGHDVIKGNVAVQAATTVIPGEKVVAGVNGEFYTEQGPEGYMIKDGSSIINGVRVPGADGKDYPFHGFFGIKDDGTAMIGNYAADWENNKDDLYEASGGQYWMVKNGVAQDFNGLVISDPSDPNYDEQTYYRHADRHPRTAVGIRSDGNVFFVVVDGRGANGSTGFYIEELGLYMKELGAYQALNMDGGGSSTAVTLNEGTGEYEIRNTPINKVDGVDTPGVPRDVFSSLLVLTDEN</sequence>
<protein>
    <submittedName>
        <fullName evidence="2">Phosphodiester glycosidase family protein</fullName>
    </submittedName>
</protein>
<keyword evidence="2" id="KW-0326">Glycosidase</keyword>
<dbReference type="SUPFAM" id="SSF51126">
    <property type="entry name" value="Pectin lyase-like"/>
    <property type="match status" value="1"/>
</dbReference>
<dbReference type="RefSeq" id="WP_185130957.1">
    <property type="nucleotide sequence ID" value="NZ_JACJVO010000025.1"/>
</dbReference>
<comment type="caution">
    <text evidence="2">The sequence shown here is derived from an EMBL/GenBank/DDBJ whole genome shotgun (WGS) entry which is preliminary data.</text>
</comment>
<dbReference type="InterPro" id="IPR011050">
    <property type="entry name" value="Pectin_lyase_fold/virulence"/>
</dbReference>
<gene>
    <name evidence="2" type="ORF">H7C18_20425</name>
</gene>
<keyword evidence="2" id="KW-0378">Hydrolase</keyword>